<proteinExistence type="predicted"/>
<dbReference type="EnsemblPlants" id="TuG1812G0200002333.01.T03">
    <property type="protein sequence ID" value="TuG1812G0200002333.01.T03"/>
    <property type="gene ID" value="TuG1812G0200002333.01"/>
</dbReference>
<feature type="region of interest" description="Disordered" evidence="1">
    <location>
        <begin position="137"/>
        <end position="166"/>
    </location>
</feature>
<reference evidence="2" key="3">
    <citation type="submission" date="2022-06" db="UniProtKB">
        <authorList>
            <consortium name="EnsemblPlants"/>
        </authorList>
    </citation>
    <scope>IDENTIFICATION</scope>
</reference>
<reference evidence="3" key="1">
    <citation type="journal article" date="2013" name="Nature">
        <title>Draft genome of the wheat A-genome progenitor Triticum urartu.</title>
        <authorList>
            <person name="Ling H.Q."/>
            <person name="Zhao S."/>
            <person name="Liu D."/>
            <person name="Wang J."/>
            <person name="Sun H."/>
            <person name="Zhang C."/>
            <person name="Fan H."/>
            <person name="Li D."/>
            <person name="Dong L."/>
            <person name="Tao Y."/>
            <person name="Gao C."/>
            <person name="Wu H."/>
            <person name="Li Y."/>
            <person name="Cui Y."/>
            <person name="Guo X."/>
            <person name="Zheng S."/>
            <person name="Wang B."/>
            <person name="Yu K."/>
            <person name="Liang Q."/>
            <person name="Yang W."/>
            <person name="Lou X."/>
            <person name="Chen J."/>
            <person name="Feng M."/>
            <person name="Jian J."/>
            <person name="Zhang X."/>
            <person name="Luo G."/>
            <person name="Jiang Y."/>
            <person name="Liu J."/>
            <person name="Wang Z."/>
            <person name="Sha Y."/>
            <person name="Zhang B."/>
            <person name="Wu H."/>
            <person name="Tang D."/>
            <person name="Shen Q."/>
            <person name="Xue P."/>
            <person name="Zou S."/>
            <person name="Wang X."/>
            <person name="Liu X."/>
            <person name="Wang F."/>
            <person name="Yang Y."/>
            <person name="An X."/>
            <person name="Dong Z."/>
            <person name="Zhang K."/>
            <person name="Zhang X."/>
            <person name="Luo M.C."/>
            <person name="Dvorak J."/>
            <person name="Tong Y."/>
            <person name="Wang J."/>
            <person name="Yang H."/>
            <person name="Li Z."/>
            <person name="Wang D."/>
            <person name="Zhang A."/>
            <person name="Wang J."/>
        </authorList>
    </citation>
    <scope>NUCLEOTIDE SEQUENCE</scope>
    <source>
        <strain evidence="3">cv. G1812</strain>
    </source>
</reference>
<dbReference type="AlphaFoldDB" id="A0A8R7TG33"/>
<organism evidence="2 3">
    <name type="scientific">Triticum urartu</name>
    <name type="common">Red wild einkorn</name>
    <name type="synonym">Crithodium urartu</name>
    <dbReference type="NCBI Taxonomy" id="4572"/>
    <lineage>
        <taxon>Eukaryota</taxon>
        <taxon>Viridiplantae</taxon>
        <taxon>Streptophyta</taxon>
        <taxon>Embryophyta</taxon>
        <taxon>Tracheophyta</taxon>
        <taxon>Spermatophyta</taxon>
        <taxon>Magnoliopsida</taxon>
        <taxon>Liliopsida</taxon>
        <taxon>Poales</taxon>
        <taxon>Poaceae</taxon>
        <taxon>BOP clade</taxon>
        <taxon>Pooideae</taxon>
        <taxon>Triticodae</taxon>
        <taxon>Triticeae</taxon>
        <taxon>Triticinae</taxon>
        <taxon>Triticum</taxon>
    </lineage>
</organism>
<accession>A0A8R7TG33</accession>
<feature type="compositionally biased region" description="Pro residues" evidence="1">
    <location>
        <begin position="69"/>
        <end position="78"/>
    </location>
</feature>
<evidence type="ECO:0000256" key="1">
    <source>
        <dbReference type="SAM" id="MobiDB-lite"/>
    </source>
</evidence>
<dbReference type="Proteomes" id="UP000015106">
    <property type="component" value="Chromosome 2"/>
</dbReference>
<name>A0A8R7TG33_TRIUA</name>
<feature type="compositionally biased region" description="Basic and acidic residues" evidence="1">
    <location>
        <begin position="144"/>
        <end position="160"/>
    </location>
</feature>
<feature type="region of interest" description="Disordered" evidence="1">
    <location>
        <begin position="24"/>
        <end position="83"/>
    </location>
</feature>
<keyword evidence="3" id="KW-1185">Reference proteome</keyword>
<sequence>QVPSSDATPDPLAVALALAAAADPLPHLPPSKANPSRSAPPPVAAAPATSRRGRRPSSSRGRRAQIQPRPLPCVPTTPSPAAAPQVHFACAPERTPLPCLRLPLLLFSATYLSPLSCASFLSAGAAMAASWSSPPWAACPSDDGLPRPRPDLQEIKKGDVLDADLD</sequence>
<reference evidence="2" key="2">
    <citation type="submission" date="2018-03" db="EMBL/GenBank/DDBJ databases">
        <title>The Triticum urartu genome reveals the dynamic nature of wheat genome evolution.</title>
        <authorList>
            <person name="Ling H."/>
            <person name="Ma B."/>
            <person name="Shi X."/>
            <person name="Liu H."/>
            <person name="Dong L."/>
            <person name="Sun H."/>
            <person name="Cao Y."/>
            <person name="Gao Q."/>
            <person name="Zheng S."/>
            <person name="Li Y."/>
            <person name="Yu Y."/>
            <person name="Du H."/>
            <person name="Qi M."/>
            <person name="Li Y."/>
            <person name="Yu H."/>
            <person name="Cui Y."/>
            <person name="Wang N."/>
            <person name="Chen C."/>
            <person name="Wu H."/>
            <person name="Zhao Y."/>
            <person name="Zhang J."/>
            <person name="Li Y."/>
            <person name="Zhou W."/>
            <person name="Zhang B."/>
            <person name="Hu W."/>
            <person name="Eijk M."/>
            <person name="Tang J."/>
            <person name="Witsenboer H."/>
            <person name="Zhao S."/>
            <person name="Li Z."/>
            <person name="Zhang A."/>
            <person name="Wang D."/>
            <person name="Liang C."/>
        </authorList>
    </citation>
    <scope>NUCLEOTIDE SEQUENCE [LARGE SCALE GENOMIC DNA]</scope>
    <source>
        <strain evidence="2">cv. G1812</strain>
    </source>
</reference>
<feature type="compositionally biased region" description="Basic residues" evidence="1">
    <location>
        <begin position="51"/>
        <end position="63"/>
    </location>
</feature>
<protein>
    <submittedName>
        <fullName evidence="2">Uncharacterized protein</fullName>
    </submittedName>
</protein>
<evidence type="ECO:0000313" key="2">
    <source>
        <dbReference type="EnsemblPlants" id="TuG1812G0200002333.01.T03"/>
    </source>
</evidence>
<dbReference type="Gramene" id="TuG1812G0200002333.01.T03">
    <property type="protein sequence ID" value="TuG1812G0200002333.01.T03"/>
    <property type="gene ID" value="TuG1812G0200002333.01"/>
</dbReference>
<evidence type="ECO:0000313" key="3">
    <source>
        <dbReference type="Proteomes" id="UP000015106"/>
    </source>
</evidence>